<evidence type="ECO:0000256" key="1">
    <source>
        <dbReference type="ARBA" id="ARBA00001917"/>
    </source>
</evidence>
<evidence type="ECO:0000256" key="7">
    <source>
        <dbReference type="ARBA" id="ARBA00022643"/>
    </source>
</evidence>
<keyword evidence="8" id="KW-0560">Oxidoreductase</keyword>
<dbReference type="CDD" id="cd04730">
    <property type="entry name" value="NPD_like"/>
    <property type="match status" value="1"/>
</dbReference>
<dbReference type="PANTHER" id="PTHR42747">
    <property type="entry name" value="NITRONATE MONOOXYGENASE-RELATED"/>
    <property type="match status" value="1"/>
</dbReference>
<evidence type="ECO:0000256" key="4">
    <source>
        <dbReference type="ARBA" id="ARBA00013457"/>
    </source>
</evidence>
<dbReference type="GO" id="GO:0004497">
    <property type="term" value="F:monooxygenase activity"/>
    <property type="evidence" value="ECO:0007669"/>
    <property type="project" value="UniProtKB-KW"/>
</dbReference>
<dbReference type="Pfam" id="PF03060">
    <property type="entry name" value="NMO"/>
    <property type="match status" value="1"/>
</dbReference>
<comment type="similarity">
    <text evidence="3">Belongs to the nitronate monooxygenase family. NMO class I subfamily.</text>
</comment>
<dbReference type="SUPFAM" id="SSF51412">
    <property type="entry name" value="Inosine monophosphate dehydrogenase (IMPDH)"/>
    <property type="match status" value="1"/>
</dbReference>
<comment type="caution">
    <text evidence="12">The sequence shown here is derived from an EMBL/GenBank/DDBJ whole genome shotgun (WGS) entry which is preliminary data.</text>
</comment>
<dbReference type="Gene3D" id="3.20.20.70">
    <property type="entry name" value="Aldolase class I"/>
    <property type="match status" value="1"/>
</dbReference>
<comment type="cofactor">
    <cofactor evidence="1">
        <name>FMN</name>
        <dbReference type="ChEBI" id="CHEBI:58210"/>
    </cofactor>
</comment>
<dbReference type="GeneID" id="93711446"/>
<reference evidence="12 13" key="1">
    <citation type="submission" date="2016-10" db="EMBL/GenBank/DDBJ databases">
        <authorList>
            <person name="Varghese N."/>
            <person name="Submissions S."/>
        </authorList>
    </citation>
    <scope>NUCLEOTIDE SEQUENCE [LARGE SCALE GENOMIC DNA]</scope>
    <source>
        <strain evidence="12 13">DSM 13796</strain>
    </source>
</reference>
<dbReference type="EMBL" id="FOXX01000006">
    <property type="protein sequence ID" value="SFQ68845.1"/>
    <property type="molecule type" value="Genomic_DNA"/>
</dbReference>
<keyword evidence="9 12" id="KW-0503">Monooxygenase</keyword>
<dbReference type="Proteomes" id="UP000182762">
    <property type="component" value="Unassembled WGS sequence"/>
</dbReference>
<dbReference type="InterPro" id="IPR013785">
    <property type="entry name" value="Aldolase_TIM"/>
</dbReference>
<comment type="function">
    <text evidence="2">Nitronate monooxygenase that uses molecular oxygen to catalyze the oxidative denitrification of alkyl nitronates. Acts on propionate 3-nitronate (P3N), the presumed physiological substrate. Probably functions in the detoxification of P3N, a metabolic poison produced by plants and fungi as a defense mechanism.</text>
</comment>
<evidence type="ECO:0000256" key="3">
    <source>
        <dbReference type="ARBA" id="ARBA00009881"/>
    </source>
</evidence>
<keyword evidence="6" id="KW-0285">Flavoprotein</keyword>
<evidence type="ECO:0000256" key="5">
    <source>
        <dbReference type="ARBA" id="ARBA00022575"/>
    </source>
</evidence>
<evidence type="ECO:0000256" key="6">
    <source>
        <dbReference type="ARBA" id="ARBA00022630"/>
    </source>
</evidence>
<evidence type="ECO:0000256" key="10">
    <source>
        <dbReference type="ARBA" id="ARBA00031155"/>
    </source>
</evidence>
<dbReference type="InterPro" id="IPR004136">
    <property type="entry name" value="NMO"/>
</dbReference>
<comment type="catalytic activity">
    <reaction evidence="11">
        <text>3 propionate 3-nitronate + 3 O2 + H2O = 3 3-oxopropanoate + 2 nitrate + nitrite + H2O2 + 3 H(+)</text>
        <dbReference type="Rhea" id="RHEA:57332"/>
        <dbReference type="ChEBI" id="CHEBI:15377"/>
        <dbReference type="ChEBI" id="CHEBI:15378"/>
        <dbReference type="ChEBI" id="CHEBI:15379"/>
        <dbReference type="ChEBI" id="CHEBI:16240"/>
        <dbReference type="ChEBI" id="CHEBI:16301"/>
        <dbReference type="ChEBI" id="CHEBI:17632"/>
        <dbReference type="ChEBI" id="CHEBI:33190"/>
        <dbReference type="ChEBI" id="CHEBI:136067"/>
    </reaction>
</comment>
<accession>A0A1I6AJK5</accession>
<evidence type="ECO:0000313" key="13">
    <source>
        <dbReference type="Proteomes" id="UP000182762"/>
    </source>
</evidence>
<dbReference type="RefSeq" id="WP_061805483.1">
    <property type="nucleotide sequence ID" value="NZ_FOXX01000006.1"/>
</dbReference>
<evidence type="ECO:0000313" key="12">
    <source>
        <dbReference type="EMBL" id="SFQ68845.1"/>
    </source>
</evidence>
<name>A0A1I6AJK5_9BACI</name>
<sequence length="357" mass="39175">MINTALTEIFQIEFPIIQAGMAGKVTNAKLVSSVCHGGGLGTLGAGYMSPEMIRYHIGEIRKLTTRPFAVNLLIQDEEYNREMFEEGKKRLAPYYKQFNINMDEVVLPSYTWRDQLNVLIEEQVEIFSFAFGVPDESTLKYIRSKGIKTIGTATSVKEACFLEEIGIDAVVAQGLEAGGHRGGFFESDPLVGSLALIPQIVDHLQIPVIAAGGIMDGRGVVAAFSLGASGVQLGTAFLSTFESEAHPKHKEALFSSTESSTELTTSFSGKLARGLTNKLMKELSEDVSSIAPYPLQHYLTAPIRQKATLVNDERYMGMWGGQGSRYCRLKSAHSVVRDIIRETNETIKQLSRHSSLS</sequence>
<protein>
    <recommendedName>
        <fullName evidence="4">Probable nitronate monooxygenase</fullName>
    </recommendedName>
    <alternativeName>
        <fullName evidence="10">Propionate 3-nitronate monooxygenase</fullName>
    </alternativeName>
</protein>
<keyword evidence="7" id="KW-0288">FMN</keyword>
<evidence type="ECO:0000256" key="8">
    <source>
        <dbReference type="ARBA" id="ARBA00023002"/>
    </source>
</evidence>
<keyword evidence="5" id="KW-0216">Detoxification</keyword>
<dbReference type="PANTHER" id="PTHR42747:SF3">
    <property type="entry name" value="NITRONATE MONOOXYGENASE-RELATED"/>
    <property type="match status" value="1"/>
</dbReference>
<gene>
    <name evidence="12" type="ORF">SAMN02745910_02816</name>
</gene>
<proteinExistence type="inferred from homology"/>
<evidence type="ECO:0000256" key="2">
    <source>
        <dbReference type="ARBA" id="ARBA00003535"/>
    </source>
</evidence>
<evidence type="ECO:0000256" key="11">
    <source>
        <dbReference type="ARBA" id="ARBA00049401"/>
    </source>
</evidence>
<keyword evidence="13" id="KW-1185">Reference proteome</keyword>
<evidence type="ECO:0000256" key="9">
    <source>
        <dbReference type="ARBA" id="ARBA00023033"/>
    </source>
</evidence>
<organism evidence="12 13">
    <name type="scientific">Priestia endophytica DSM 13796</name>
    <dbReference type="NCBI Taxonomy" id="1121089"/>
    <lineage>
        <taxon>Bacteria</taxon>
        <taxon>Bacillati</taxon>
        <taxon>Bacillota</taxon>
        <taxon>Bacilli</taxon>
        <taxon>Bacillales</taxon>
        <taxon>Bacillaceae</taxon>
        <taxon>Priestia</taxon>
    </lineage>
</organism>